<evidence type="ECO:0000256" key="1">
    <source>
        <dbReference type="SAM" id="Coils"/>
    </source>
</evidence>
<dbReference type="EMBL" id="SJOL01002068">
    <property type="protein sequence ID" value="TGZ74169.1"/>
    <property type="molecule type" value="Genomic_DNA"/>
</dbReference>
<organism evidence="3 4">
    <name type="scientific">Opisthorchis felineus</name>
    <dbReference type="NCBI Taxonomy" id="147828"/>
    <lineage>
        <taxon>Eukaryota</taxon>
        <taxon>Metazoa</taxon>
        <taxon>Spiralia</taxon>
        <taxon>Lophotrochozoa</taxon>
        <taxon>Platyhelminthes</taxon>
        <taxon>Trematoda</taxon>
        <taxon>Digenea</taxon>
        <taxon>Opisthorchiida</taxon>
        <taxon>Opisthorchiata</taxon>
        <taxon>Opisthorchiidae</taxon>
        <taxon>Opisthorchis</taxon>
    </lineage>
</organism>
<dbReference type="OrthoDB" id="9451547at2759"/>
<dbReference type="Proteomes" id="UP000308267">
    <property type="component" value="Unassembled WGS sequence"/>
</dbReference>
<proteinExistence type="predicted"/>
<sequence length="452" mass="50944">MLQLRLETVENDYDLQIKELQNNITSMRIDVQMQKNMYRQLENDRLCTISELTQQNQSMAERLRVNAKTEARLKQEISLLRSQCNQRKSSMHDNLHLLESLRQEITKLRSEKNTLESKLQALTEERNQLLDVLSECNQRIGEMEQVQQEQLATNSPQSRSSPLQTARPHQSLLAELAEQRLELLSNAPLELMNESVLGLDDDDGVEMDDDTLLAYVNALNAENSSKPVEPIPSTSSECLPDTLDSADGMIAELRLEVAEIYQQMRQMCVELQALSNAQGTSGALLNGGAHTPDELAMVEMDFRLSSLRSVLGDLRGLLRELVSDTTCKKKPITCPKKNCQEETDQDISAPKNLATTTTSSGGNGYPLEDPLRISVQDPVEAMLNERDALANEVASAQQRLSNLQQQVENESQKVHANKLQRNEAMKSATFVANWQELDDDDYEFEMPQDPNI</sequence>
<evidence type="ECO:0000313" key="3">
    <source>
        <dbReference type="EMBL" id="TGZ74169.1"/>
    </source>
</evidence>
<feature type="compositionally biased region" description="Polar residues" evidence="2">
    <location>
        <begin position="145"/>
        <end position="168"/>
    </location>
</feature>
<feature type="coiled-coil region" evidence="1">
    <location>
        <begin position="379"/>
        <end position="420"/>
    </location>
</feature>
<accession>A0A4S2MGF3</accession>
<feature type="coiled-coil region" evidence="1">
    <location>
        <begin position="98"/>
        <end position="139"/>
    </location>
</feature>
<evidence type="ECO:0000256" key="2">
    <source>
        <dbReference type="SAM" id="MobiDB-lite"/>
    </source>
</evidence>
<feature type="region of interest" description="Disordered" evidence="2">
    <location>
        <begin position="144"/>
        <end position="168"/>
    </location>
</feature>
<protein>
    <submittedName>
        <fullName evidence="3">Uncharacterized protein</fullName>
    </submittedName>
</protein>
<dbReference type="STRING" id="147828.A0A4S2MGF3"/>
<evidence type="ECO:0000313" key="4">
    <source>
        <dbReference type="Proteomes" id="UP000308267"/>
    </source>
</evidence>
<reference evidence="3 4" key="1">
    <citation type="journal article" date="2019" name="BMC Genomics">
        <title>New insights from Opisthorchis felineus genome: update on genomics of the epidemiologically important liver flukes.</title>
        <authorList>
            <person name="Ershov N.I."/>
            <person name="Mordvinov V.A."/>
            <person name="Prokhortchouk E.B."/>
            <person name="Pakharukova M.Y."/>
            <person name="Gunbin K.V."/>
            <person name="Ustyantsev K."/>
            <person name="Genaev M.A."/>
            <person name="Blinov A.G."/>
            <person name="Mazur A."/>
            <person name="Boulygina E."/>
            <person name="Tsygankova S."/>
            <person name="Khrameeva E."/>
            <person name="Chekanov N."/>
            <person name="Fan G."/>
            <person name="Xiao A."/>
            <person name="Zhang H."/>
            <person name="Xu X."/>
            <person name="Yang H."/>
            <person name="Solovyev V."/>
            <person name="Lee S.M."/>
            <person name="Liu X."/>
            <person name="Afonnikov D.A."/>
            <person name="Skryabin K.G."/>
        </authorList>
    </citation>
    <scope>NUCLEOTIDE SEQUENCE [LARGE SCALE GENOMIC DNA]</scope>
    <source>
        <strain evidence="3">AK-0245</strain>
        <tissue evidence="3">Whole organism</tissue>
    </source>
</reference>
<keyword evidence="1" id="KW-0175">Coiled coil</keyword>
<keyword evidence="4" id="KW-1185">Reference proteome</keyword>
<name>A0A4S2MGF3_OPIFE</name>
<dbReference type="AlphaFoldDB" id="A0A4S2MGF3"/>
<comment type="caution">
    <text evidence="3">The sequence shown here is derived from an EMBL/GenBank/DDBJ whole genome shotgun (WGS) entry which is preliminary data.</text>
</comment>
<gene>
    <name evidence="3" type="ORF">CRM22_001083</name>
</gene>
<feature type="region of interest" description="Disordered" evidence="2">
    <location>
        <begin position="340"/>
        <end position="367"/>
    </location>
</feature>